<dbReference type="Proteomes" id="UP000283619">
    <property type="component" value="Unassembled WGS sequence"/>
</dbReference>
<evidence type="ECO:0000313" key="3">
    <source>
        <dbReference type="Proteomes" id="UP000283619"/>
    </source>
</evidence>
<dbReference type="RefSeq" id="WP_123594481.1">
    <property type="nucleotide sequence ID" value="NZ_MOBZ01000015.1"/>
</dbReference>
<dbReference type="EMBL" id="MOBZ01000015">
    <property type="protein sequence ID" value="ROO06850.1"/>
    <property type="molecule type" value="Genomic_DNA"/>
</dbReference>
<dbReference type="InterPro" id="IPR040654">
    <property type="entry name" value="QslA"/>
</dbReference>
<dbReference type="Pfam" id="PF18226">
    <property type="entry name" value="QslA"/>
    <property type="match status" value="1"/>
</dbReference>
<proteinExistence type="predicted"/>
<comment type="caution">
    <text evidence="2">The sequence shown here is derived from an EMBL/GenBank/DDBJ whole genome shotgun (WGS) entry which is preliminary data.</text>
</comment>
<dbReference type="AlphaFoldDB" id="A0A423P3A5"/>
<sequence length="178" mass="19724">MFDLSLLIGLPKPHTIDTASLTPEDAAIKLRQAATLRLNGAQSILLHFPQDVELAVELLDDAAVLYDKAFRYLTGIPAQRVHLQIGEYFSVPSAEGCPAIQTPWGDEFAPAIKDGVRCAETWLDGSSLPLWWALVQNRKRHRPGDFQEAFEAGFLLRLQQTLINLREAAASRPTSFDA</sequence>
<organism evidence="2 3">
    <name type="scientific">Pseudomonas fluorescens</name>
    <dbReference type="NCBI Taxonomy" id="294"/>
    <lineage>
        <taxon>Bacteria</taxon>
        <taxon>Pseudomonadati</taxon>
        <taxon>Pseudomonadota</taxon>
        <taxon>Gammaproteobacteria</taxon>
        <taxon>Pseudomonadales</taxon>
        <taxon>Pseudomonadaceae</taxon>
        <taxon>Pseudomonas</taxon>
    </lineage>
</organism>
<evidence type="ECO:0000313" key="2">
    <source>
        <dbReference type="EMBL" id="ROO06850.1"/>
    </source>
</evidence>
<evidence type="ECO:0000259" key="1">
    <source>
        <dbReference type="Pfam" id="PF18226"/>
    </source>
</evidence>
<gene>
    <name evidence="2" type="ORF">BK673_18245</name>
</gene>
<feature type="domain" description="LasR-specific antiactivator QslA" evidence="1">
    <location>
        <begin position="94"/>
        <end position="162"/>
    </location>
</feature>
<reference evidence="2 3" key="1">
    <citation type="submission" date="2016-10" db="EMBL/GenBank/DDBJ databases">
        <title>Comparative genome analysis of multiple Pseudomonas spp. focuses on biocontrol and plant growth promoting traits.</title>
        <authorList>
            <person name="Tao X.-Y."/>
            <person name="Taylor C.G."/>
        </authorList>
    </citation>
    <scope>NUCLEOTIDE SEQUENCE [LARGE SCALE GENOMIC DNA]</scope>
    <source>
        <strain evidence="2 3">36G2</strain>
    </source>
</reference>
<protein>
    <recommendedName>
        <fullName evidence="1">LasR-specific antiactivator QslA domain-containing protein</fullName>
    </recommendedName>
</protein>
<accession>A0A423P3A5</accession>
<name>A0A423P3A5_PSEFL</name>